<organism evidence="1 2">
    <name type="scientific">Deinococcus piscis</name>
    <dbReference type="NCBI Taxonomy" id="394230"/>
    <lineage>
        <taxon>Bacteria</taxon>
        <taxon>Thermotogati</taxon>
        <taxon>Deinococcota</taxon>
        <taxon>Deinococci</taxon>
        <taxon>Deinococcales</taxon>
        <taxon>Deinococcaceae</taxon>
        <taxon>Deinococcus</taxon>
    </lineage>
</organism>
<dbReference type="PANTHER" id="PTHR31299:SF0">
    <property type="entry name" value="ESTERASE, PUTATIVE (AFU_ORTHOLOGUE AFUA_1G05850)-RELATED"/>
    <property type="match status" value="1"/>
</dbReference>
<dbReference type="Gene3D" id="1.20.1440.30">
    <property type="entry name" value="Biosynthetic Protein domain"/>
    <property type="match status" value="1"/>
</dbReference>
<dbReference type="InterPro" id="IPR052036">
    <property type="entry name" value="Hydrolase/PRTase-associated"/>
</dbReference>
<evidence type="ECO:0000313" key="2">
    <source>
        <dbReference type="Proteomes" id="UP000632154"/>
    </source>
</evidence>
<dbReference type="Pfam" id="PF05139">
    <property type="entry name" value="Erythro_esteras"/>
    <property type="match status" value="1"/>
</dbReference>
<name>A0ABQ3K3Z4_9DEIO</name>
<dbReference type="SUPFAM" id="SSF159501">
    <property type="entry name" value="EreA/ChaN-like"/>
    <property type="match status" value="1"/>
</dbReference>
<evidence type="ECO:0000313" key="1">
    <source>
        <dbReference type="EMBL" id="GHG02864.1"/>
    </source>
</evidence>
<accession>A0ABQ3K3Z4</accession>
<sequence>MPEHRPLEMRGWDISQPQALRQFLASLPTPPRLLALGEPTHGVQAFPRWRNRIFQVLVQEHAFRSIALESDVLAGLKVNDYALGGPGTLDNVMSTGLSHGFGAYAANRELVAWLREYNAGRPEAEQVRFYGFDAPMESMWAASPRACLLALHTFLAAHLGELPADAARIEELCGDDARWTNEAAAMNPEKSVGNTAEAKALRLLADDLNTLLEQEAPRLHAQPGFWLAQLHARTALGLLRYHAVIAQVAPDRIARMLAQRGLMMADNLSAVLEREQGRGPTLVFAHNLHLQRGVSGMNLASLSQRAEWWGGGAHLHTRLGGQYAFIASTLGIGEGIPEPAPDTLEGFLSGQMSTPTLYATRHHPFPDTLRRRTDTDYRVQALRPETLHEADGLLFLPTTEENA</sequence>
<dbReference type="PANTHER" id="PTHR31299">
    <property type="entry name" value="ESTERASE, PUTATIVE (AFU_ORTHOLOGUE AFUA_1G05850)-RELATED"/>
    <property type="match status" value="1"/>
</dbReference>
<protein>
    <submittedName>
        <fullName evidence="1">Erythromycin esterase</fullName>
    </submittedName>
</protein>
<dbReference type="Gene3D" id="3.40.1660.10">
    <property type="entry name" value="EreA-like (biosynthetic domain)"/>
    <property type="match status" value="1"/>
</dbReference>
<proteinExistence type="predicted"/>
<dbReference type="InterPro" id="IPR007815">
    <property type="entry name" value="Emycin_Estase"/>
</dbReference>
<gene>
    <name evidence="1" type="ORF">GCM10017783_13970</name>
</gene>
<keyword evidence="2" id="KW-1185">Reference proteome</keyword>
<dbReference type="Gene3D" id="3.30.1870.10">
    <property type="entry name" value="EreA-like, domain 2"/>
    <property type="match status" value="1"/>
</dbReference>
<dbReference type="EMBL" id="BNAL01000015">
    <property type="protein sequence ID" value="GHG02864.1"/>
    <property type="molecule type" value="Genomic_DNA"/>
</dbReference>
<dbReference type="CDD" id="cd14728">
    <property type="entry name" value="Ere-like"/>
    <property type="match status" value="1"/>
</dbReference>
<dbReference type="RefSeq" id="WP_229838973.1">
    <property type="nucleotide sequence ID" value="NZ_BNAL01000015.1"/>
</dbReference>
<reference evidence="2" key="1">
    <citation type="journal article" date="2019" name="Int. J. Syst. Evol. Microbiol.">
        <title>The Global Catalogue of Microorganisms (GCM) 10K type strain sequencing project: providing services to taxonomists for standard genome sequencing and annotation.</title>
        <authorList>
            <consortium name="The Broad Institute Genomics Platform"/>
            <consortium name="The Broad Institute Genome Sequencing Center for Infectious Disease"/>
            <person name="Wu L."/>
            <person name="Ma J."/>
        </authorList>
    </citation>
    <scope>NUCLEOTIDE SEQUENCE [LARGE SCALE GENOMIC DNA]</scope>
    <source>
        <strain evidence="2">CGMCC 1.18439</strain>
    </source>
</reference>
<comment type="caution">
    <text evidence="1">The sequence shown here is derived from an EMBL/GenBank/DDBJ whole genome shotgun (WGS) entry which is preliminary data.</text>
</comment>
<dbReference type="Proteomes" id="UP000632154">
    <property type="component" value="Unassembled WGS sequence"/>
</dbReference>